<reference evidence="1" key="1">
    <citation type="journal article" date="2020" name="Nature">
        <title>Giant virus diversity and host interactions through global metagenomics.</title>
        <authorList>
            <person name="Schulz F."/>
            <person name="Roux S."/>
            <person name="Paez-Espino D."/>
            <person name="Jungbluth S."/>
            <person name="Walsh D.A."/>
            <person name="Denef V.J."/>
            <person name="McMahon K.D."/>
            <person name="Konstantinidis K.T."/>
            <person name="Eloe-Fadrosh E.A."/>
            <person name="Kyrpides N.C."/>
            <person name="Woyke T."/>
        </authorList>
    </citation>
    <scope>NUCLEOTIDE SEQUENCE</scope>
    <source>
        <strain evidence="1">GVMAG-M-3300023184-190</strain>
    </source>
</reference>
<sequence length="101" mass="10441">MAIQLNNANYAALISSIQGFFSAGGIKAVTMTVYDDAEATTTTIDVAGAPINERAIASAVKKDSGENTIGSVTVLFADGTTLEVAEDGSGKWYVLSTKGYI</sequence>
<evidence type="ECO:0000313" key="1">
    <source>
        <dbReference type="EMBL" id="QHT87614.1"/>
    </source>
</evidence>
<organism evidence="1">
    <name type="scientific">viral metagenome</name>
    <dbReference type="NCBI Taxonomy" id="1070528"/>
    <lineage>
        <taxon>unclassified sequences</taxon>
        <taxon>metagenomes</taxon>
        <taxon>organismal metagenomes</taxon>
    </lineage>
</organism>
<accession>A0A6C0I3Z5</accession>
<proteinExistence type="predicted"/>
<dbReference type="AlphaFoldDB" id="A0A6C0I3Z5"/>
<dbReference type="EMBL" id="MN740094">
    <property type="protein sequence ID" value="QHT87614.1"/>
    <property type="molecule type" value="Genomic_DNA"/>
</dbReference>
<name>A0A6C0I3Z5_9ZZZZ</name>
<protein>
    <submittedName>
        <fullName evidence="1">Uncharacterized protein</fullName>
    </submittedName>
</protein>